<dbReference type="InterPro" id="IPR050482">
    <property type="entry name" value="Sensor_HK_TwoCompSys"/>
</dbReference>
<comment type="caution">
    <text evidence="12">The sequence shown here is derived from an EMBL/GenBank/DDBJ whole genome shotgun (WGS) entry which is preliminary data.</text>
</comment>
<dbReference type="GO" id="GO:0005886">
    <property type="term" value="C:plasma membrane"/>
    <property type="evidence" value="ECO:0007669"/>
    <property type="project" value="UniProtKB-SubCell"/>
</dbReference>
<keyword evidence="8 10" id="KW-0472">Membrane</keyword>
<dbReference type="InterPro" id="IPR036890">
    <property type="entry name" value="HATPase_C_sf"/>
</dbReference>
<feature type="transmembrane region" description="Helical" evidence="10">
    <location>
        <begin position="103"/>
        <end position="121"/>
    </location>
</feature>
<evidence type="ECO:0000259" key="11">
    <source>
        <dbReference type="SMART" id="SM00387"/>
    </source>
</evidence>
<keyword evidence="5" id="KW-0418">Kinase</keyword>
<keyword evidence="13" id="KW-1185">Reference proteome</keyword>
<reference evidence="12" key="1">
    <citation type="journal article" date="2014" name="Int. J. Syst. Evol. Microbiol.">
        <title>Complete genome sequence of Corynebacterium casei LMG S-19264T (=DSM 44701T), isolated from a smear-ripened cheese.</title>
        <authorList>
            <consortium name="US DOE Joint Genome Institute (JGI-PGF)"/>
            <person name="Walter F."/>
            <person name="Albersmeier A."/>
            <person name="Kalinowski J."/>
            <person name="Ruckert C."/>
        </authorList>
    </citation>
    <scope>NUCLEOTIDE SEQUENCE</scope>
    <source>
        <strain evidence="12">CGMCC 4.7308</strain>
    </source>
</reference>
<evidence type="ECO:0000256" key="3">
    <source>
        <dbReference type="ARBA" id="ARBA00022679"/>
    </source>
</evidence>
<evidence type="ECO:0000313" key="12">
    <source>
        <dbReference type="EMBL" id="GGM10427.1"/>
    </source>
</evidence>
<evidence type="ECO:0000256" key="5">
    <source>
        <dbReference type="ARBA" id="ARBA00022777"/>
    </source>
</evidence>
<evidence type="ECO:0000256" key="8">
    <source>
        <dbReference type="ARBA" id="ARBA00023136"/>
    </source>
</evidence>
<feature type="domain" description="Histidine kinase/HSP90-like ATPase" evidence="11">
    <location>
        <begin position="341"/>
        <end position="437"/>
    </location>
</feature>
<accession>A0A917T4C4</accession>
<sequence length="437" mass="46271">MTASTHSATAGATAAPSAPATTRAGRPGRRAPRSDLERIVAEHAVRGALLHVCLRAVLAVFAVVTVLWEPPQYYSELCLAIAVAYAVWAVAVGLWLRLDAEHLVGLTWLVLTVDLLFFGILNQVSGISDALSWTPYILSNGLVLIPVLAAAQLRVATGVVIGVVTTVLYLLSSVAARSYNGSPGTDGEPWSSVVLRTVVVAALSAGAVGLSAIQRHRVAEIGRLAGQRAELLAQLTTLADRQRREMAEHLHDGALQYVLGARLELEDARDTGDPGAFDRVDQALVTAAELLRSTVSQLHPAVLAQAGLAQALRDLATAPEVRGRVAVQVRVEPPDDDRRLPNDLLLYSAAREMLINVVKHARARHAWIELRRDAGGSTVTVTDDGTGVDPDRLAQRLAEGHIGVASHRLRIEAAGGRLTLDRGTPGGTVATVSLPAA</sequence>
<organism evidence="12 13">
    <name type="scientific">Nakamurella endophytica</name>
    <dbReference type="NCBI Taxonomy" id="1748367"/>
    <lineage>
        <taxon>Bacteria</taxon>
        <taxon>Bacillati</taxon>
        <taxon>Actinomycetota</taxon>
        <taxon>Actinomycetes</taxon>
        <taxon>Nakamurellales</taxon>
        <taxon>Nakamurellaceae</taxon>
        <taxon>Nakamurella</taxon>
    </lineage>
</organism>
<evidence type="ECO:0000256" key="6">
    <source>
        <dbReference type="ARBA" id="ARBA00022989"/>
    </source>
</evidence>
<keyword evidence="4 10" id="KW-0812">Transmembrane</keyword>
<feature type="transmembrane region" description="Helical" evidence="10">
    <location>
        <begin position="133"/>
        <end position="151"/>
    </location>
</feature>
<evidence type="ECO:0000256" key="4">
    <source>
        <dbReference type="ARBA" id="ARBA00022692"/>
    </source>
</evidence>
<reference evidence="12" key="2">
    <citation type="submission" date="2020-09" db="EMBL/GenBank/DDBJ databases">
        <authorList>
            <person name="Sun Q."/>
            <person name="Zhou Y."/>
        </authorList>
    </citation>
    <scope>NUCLEOTIDE SEQUENCE</scope>
    <source>
        <strain evidence="12">CGMCC 4.7308</strain>
    </source>
</reference>
<evidence type="ECO:0000256" key="9">
    <source>
        <dbReference type="SAM" id="MobiDB-lite"/>
    </source>
</evidence>
<feature type="region of interest" description="Disordered" evidence="9">
    <location>
        <begin position="1"/>
        <end position="32"/>
    </location>
</feature>
<name>A0A917T4C4_9ACTN</name>
<evidence type="ECO:0000313" key="13">
    <source>
        <dbReference type="Proteomes" id="UP000655208"/>
    </source>
</evidence>
<dbReference type="PANTHER" id="PTHR24421:SF37">
    <property type="entry name" value="SENSOR HISTIDINE KINASE NARS"/>
    <property type="match status" value="1"/>
</dbReference>
<feature type="transmembrane region" description="Helical" evidence="10">
    <location>
        <begin position="48"/>
        <end position="68"/>
    </location>
</feature>
<keyword evidence="7" id="KW-0902">Two-component regulatory system</keyword>
<dbReference type="InterPro" id="IPR003594">
    <property type="entry name" value="HATPase_dom"/>
</dbReference>
<dbReference type="Proteomes" id="UP000655208">
    <property type="component" value="Unassembled WGS sequence"/>
</dbReference>
<comment type="subcellular location">
    <subcellularLocation>
        <location evidence="1">Cell membrane</location>
        <topology evidence="1">Multi-pass membrane protein</topology>
    </subcellularLocation>
</comment>
<dbReference type="AlphaFoldDB" id="A0A917T4C4"/>
<keyword evidence="2" id="KW-1003">Cell membrane</keyword>
<dbReference type="Gene3D" id="3.30.565.10">
    <property type="entry name" value="Histidine kinase-like ATPase, C-terminal domain"/>
    <property type="match status" value="1"/>
</dbReference>
<dbReference type="PANTHER" id="PTHR24421">
    <property type="entry name" value="NITRATE/NITRITE SENSOR PROTEIN NARX-RELATED"/>
    <property type="match status" value="1"/>
</dbReference>
<evidence type="ECO:0000256" key="7">
    <source>
        <dbReference type="ARBA" id="ARBA00023012"/>
    </source>
</evidence>
<keyword evidence="3" id="KW-0808">Transferase</keyword>
<dbReference type="GO" id="GO:0016301">
    <property type="term" value="F:kinase activity"/>
    <property type="evidence" value="ECO:0007669"/>
    <property type="project" value="UniProtKB-KW"/>
</dbReference>
<dbReference type="CDD" id="cd16917">
    <property type="entry name" value="HATPase_UhpB-NarQ-NarX-like"/>
    <property type="match status" value="1"/>
</dbReference>
<dbReference type="SMART" id="SM00387">
    <property type="entry name" value="HATPase_c"/>
    <property type="match status" value="1"/>
</dbReference>
<dbReference type="EMBL" id="BMNA01000008">
    <property type="protein sequence ID" value="GGM10427.1"/>
    <property type="molecule type" value="Genomic_DNA"/>
</dbReference>
<feature type="compositionally biased region" description="Low complexity" evidence="9">
    <location>
        <begin position="1"/>
        <end position="25"/>
    </location>
</feature>
<dbReference type="GO" id="GO:0000160">
    <property type="term" value="P:phosphorelay signal transduction system"/>
    <property type="evidence" value="ECO:0007669"/>
    <property type="project" value="UniProtKB-KW"/>
</dbReference>
<evidence type="ECO:0000256" key="2">
    <source>
        <dbReference type="ARBA" id="ARBA00022475"/>
    </source>
</evidence>
<protein>
    <submittedName>
        <fullName evidence="12">ATPase</fullName>
    </submittedName>
</protein>
<evidence type="ECO:0000256" key="1">
    <source>
        <dbReference type="ARBA" id="ARBA00004651"/>
    </source>
</evidence>
<dbReference type="RefSeq" id="WP_188943388.1">
    <property type="nucleotide sequence ID" value="NZ_BMNA01000008.1"/>
</dbReference>
<feature type="transmembrane region" description="Helical" evidence="10">
    <location>
        <begin position="74"/>
        <end position="96"/>
    </location>
</feature>
<dbReference type="Pfam" id="PF02518">
    <property type="entry name" value="HATPase_c"/>
    <property type="match status" value="1"/>
</dbReference>
<feature type="transmembrane region" description="Helical" evidence="10">
    <location>
        <begin position="158"/>
        <end position="178"/>
    </location>
</feature>
<keyword evidence="6 10" id="KW-1133">Transmembrane helix</keyword>
<feature type="transmembrane region" description="Helical" evidence="10">
    <location>
        <begin position="190"/>
        <end position="213"/>
    </location>
</feature>
<gene>
    <name evidence="12" type="ORF">GCM10011594_32890</name>
</gene>
<evidence type="ECO:0000256" key="10">
    <source>
        <dbReference type="SAM" id="Phobius"/>
    </source>
</evidence>
<proteinExistence type="predicted"/>
<dbReference type="SUPFAM" id="SSF55874">
    <property type="entry name" value="ATPase domain of HSP90 chaperone/DNA topoisomerase II/histidine kinase"/>
    <property type="match status" value="1"/>
</dbReference>